<dbReference type="Gene3D" id="1.20.144.10">
    <property type="entry name" value="Phosphatidic acid phosphatase type 2/haloperoxidase"/>
    <property type="match status" value="1"/>
</dbReference>
<dbReference type="GO" id="GO:0008195">
    <property type="term" value="F:phosphatidate phosphatase activity"/>
    <property type="evidence" value="ECO:0007669"/>
    <property type="project" value="TreeGrafter"/>
</dbReference>
<dbReference type="GO" id="GO:0007165">
    <property type="term" value="P:signal transduction"/>
    <property type="evidence" value="ECO:0007669"/>
    <property type="project" value="TreeGrafter"/>
</dbReference>
<dbReference type="GO" id="GO:0046839">
    <property type="term" value="P:phospholipid dephosphorylation"/>
    <property type="evidence" value="ECO:0007669"/>
    <property type="project" value="TreeGrafter"/>
</dbReference>
<dbReference type="PANTHER" id="PTHR10165">
    <property type="entry name" value="LIPID PHOSPHATE PHOSPHATASE"/>
    <property type="match status" value="1"/>
</dbReference>
<dbReference type="Pfam" id="PF01569">
    <property type="entry name" value="PAP2"/>
    <property type="match status" value="1"/>
</dbReference>
<keyword evidence="5 6" id="KW-0472">Membrane</keyword>
<comment type="caution">
    <text evidence="8">The sequence shown here is derived from an EMBL/GenBank/DDBJ whole genome shotgun (WGS) entry which is preliminary data.</text>
</comment>
<gene>
    <name evidence="8" type="ORF">DGAL_LOCUS3711</name>
</gene>
<accession>A0A8J2REP3</accession>
<dbReference type="SUPFAM" id="SSF48317">
    <property type="entry name" value="Acid phosphatase/Vanadium-dependent haloperoxidase"/>
    <property type="match status" value="1"/>
</dbReference>
<proteinExistence type="inferred from homology"/>
<evidence type="ECO:0000259" key="7">
    <source>
        <dbReference type="SMART" id="SM00014"/>
    </source>
</evidence>
<sequence>MTDSVQIRRVVIDFICLAIVWLPALIWHLMGKPFQRGFYCDDTSIRYPYKDSTINDIELICYSLGVPILLIITAEIVRWKNKSKWKGVIHERNSAAKNISSSTARIPPVVVKIIHLIAIFLFGEGCSQLIIDLGKYSVGRLRPHFLDVCQPENLTELCPTFGGPPIYITNFMCTGTDEKKLLDSRLSFPSGHASFSAYSMLFLVIYLQCRMSWSGSKLLRPVIQIAALLFSWSDVLAGFVIGYATASLTALYVSKFFKPKSYGKIPLLPQNGLGDVELQRNHSETSDQQEIRLPSM</sequence>
<reference evidence="8" key="1">
    <citation type="submission" date="2021-11" db="EMBL/GenBank/DDBJ databases">
        <authorList>
            <person name="Schell T."/>
        </authorList>
    </citation>
    <scope>NUCLEOTIDE SEQUENCE</scope>
    <source>
        <strain evidence="8">M5</strain>
    </source>
</reference>
<dbReference type="InterPro" id="IPR036938">
    <property type="entry name" value="PAP2/HPO_sf"/>
</dbReference>
<dbReference type="Proteomes" id="UP000789390">
    <property type="component" value="Unassembled WGS sequence"/>
</dbReference>
<dbReference type="SMART" id="SM00014">
    <property type="entry name" value="acidPPc"/>
    <property type="match status" value="1"/>
</dbReference>
<keyword evidence="4 6" id="KW-1133">Transmembrane helix</keyword>
<comment type="subcellular location">
    <subcellularLocation>
        <location evidence="1">Membrane</location>
        <topology evidence="1">Multi-pass membrane protein</topology>
    </subcellularLocation>
</comment>
<dbReference type="OrthoDB" id="8907274at2759"/>
<dbReference type="AlphaFoldDB" id="A0A8J2REP3"/>
<feature type="transmembrane region" description="Helical" evidence="6">
    <location>
        <begin position="12"/>
        <end position="30"/>
    </location>
</feature>
<keyword evidence="9" id="KW-1185">Reference proteome</keyword>
<dbReference type="InterPro" id="IPR043216">
    <property type="entry name" value="PAP-like"/>
</dbReference>
<feature type="transmembrane region" description="Helical" evidence="6">
    <location>
        <begin position="195"/>
        <end position="213"/>
    </location>
</feature>
<dbReference type="GO" id="GO:0006644">
    <property type="term" value="P:phospholipid metabolic process"/>
    <property type="evidence" value="ECO:0007669"/>
    <property type="project" value="InterPro"/>
</dbReference>
<dbReference type="CDD" id="cd03384">
    <property type="entry name" value="PAP2_wunen"/>
    <property type="match status" value="1"/>
</dbReference>
<dbReference type="GO" id="GO:0005886">
    <property type="term" value="C:plasma membrane"/>
    <property type="evidence" value="ECO:0007669"/>
    <property type="project" value="TreeGrafter"/>
</dbReference>
<dbReference type="PANTHER" id="PTHR10165:SF197">
    <property type="entry name" value="FI04477P-RELATED"/>
    <property type="match status" value="1"/>
</dbReference>
<evidence type="ECO:0000256" key="6">
    <source>
        <dbReference type="SAM" id="Phobius"/>
    </source>
</evidence>
<evidence type="ECO:0000256" key="1">
    <source>
        <dbReference type="ARBA" id="ARBA00004141"/>
    </source>
</evidence>
<keyword evidence="3 6" id="KW-0812">Transmembrane</keyword>
<evidence type="ECO:0000256" key="2">
    <source>
        <dbReference type="ARBA" id="ARBA00008816"/>
    </source>
</evidence>
<protein>
    <recommendedName>
        <fullName evidence="7">Phosphatidic acid phosphatase type 2/haloperoxidase domain-containing protein</fullName>
    </recommendedName>
</protein>
<feature type="transmembrane region" description="Helical" evidence="6">
    <location>
        <begin position="225"/>
        <end position="253"/>
    </location>
</feature>
<dbReference type="EMBL" id="CAKKLH010000057">
    <property type="protein sequence ID" value="CAH0101380.1"/>
    <property type="molecule type" value="Genomic_DNA"/>
</dbReference>
<organism evidence="8 9">
    <name type="scientific">Daphnia galeata</name>
    <dbReference type="NCBI Taxonomy" id="27404"/>
    <lineage>
        <taxon>Eukaryota</taxon>
        <taxon>Metazoa</taxon>
        <taxon>Ecdysozoa</taxon>
        <taxon>Arthropoda</taxon>
        <taxon>Crustacea</taxon>
        <taxon>Branchiopoda</taxon>
        <taxon>Diplostraca</taxon>
        <taxon>Cladocera</taxon>
        <taxon>Anomopoda</taxon>
        <taxon>Daphniidae</taxon>
        <taxon>Daphnia</taxon>
    </lineage>
</organism>
<evidence type="ECO:0000256" key="3">
    <source>
        <dbReference type="ARBA" id="ARBA00022692"/>
    </source>
</evidence>
<feature type="domain" description="Phosphatidic acid phosphatase type 2/haloperoxidase" evidence="7">
    <location>
        <begin position="115"/>
        <end position="250"/>
    </location>
</feature>
<evidence type="ECO:0000313" key="8">
    <source>
        <dbReference type="EMBL" id="CAH0101380.1"/>
    </source>
</evidence>
<comment type="similarity">
    <text evidence="2">Belongs to the PA-phosphatase related phosphoesterase family.</text>
</comment>
<name>A0A8J2REP3_9CRUS</name>
<evidence type="ECO:0000256" key="5">
    <source>
        <dbReference type="ARBA" id="ARBA00023136"/>
    </source>
</evidence>
<feature type="transmembrane region" description="Helical" evidence="6">
    <location>
        <begin position="57"/>
        <end position="77"/>
    </location>
</feature>
<evidence type="ECO:0000256" key="4">
    <source>
        <dbReference type="ARBA" id="ARBA00022989"/>
    </source>
</evidence>
<evidence type="ECO:0000313" key="9">
    <source>
        <dbReference type="Proteomes" id="UP000789390"/>
    </source>
</evidence>
<dbReference type="InterPro" id="IPR000326">
    <property type="entry name" value="PAP2/HPO"/>
</dbReference>